<dbReference type="Proteomes" id="UP000811545">
    <property type="component" value="Unassembled WGS sequence"/>
</dbReference>
<evidence type="ECO:0000256" key="6">
    <source>
        <dbReference type="ARBA" id="ARBA00023065"/>
    </source>
</evidence>
<keyword evidence="1 11" id="KW-0813">Transport</keyword>
<evidence type="ECO:0000256" key="5">
    <source>
        <dbReference type="ARBA" id="ARBA00022989"/>
    </source>
</evidence>
<evidence type="ECO:0000256" key="11">
    <source>
        <dbReference type="RuleBase" id="RU003848"/>
    </source>
</evidence>
<evidence type="ECO:0000256" key="7">
    <source>
        <dbReference type="ARBA" id="ARBA00023136"/>
    </source>
</evidence>
<accession>A0A9E2BH32</accession>
<evidence type="ECO:0000256" key="3">
    <source>
        <dbReference type="ARBA" id="ARBA00022692"/>
    </source>
</evidence>
<name>A0A9E2BH32_PSYF1</name>
<evidence type="ECO:0000256" key="9">
    <source>
        <dbReference type="ARBA" id="ARBA00025198"/>
    </source>
</evidence>
<evidence type="ECO:0000313" key="13">
    <source>
        <dbReference type="Proteomes" id="UP000811545"/>
    </source>
</evidence>
<evidence type="ECO:0000256" key="4">
    <source>
        <dbReference type="ARBA" id="ARBA00022781"/>
    </source>
</evidence>
<keyword evidence="3 11" id="KW-0812">Transmembrane</keyword>
<keyword evidence="2 11" id="KW-0138">CF(0)</keyword>
<dbReference type="Pfam" id="PF00430">
    <property type="entry name" value="ATP-synt_B"/>
    <property type="match status" value="1"/>
</dbReference>
<dbReference type="InterPro" id="IPR002146">
    <property type="entry name" value="ATP_synth_b/b'su_bac/chlpt"/>
</dbReference>
<keyword evidence="6 11" id="KW-0406">Ion transport</keyword>
<dbReference type="GO" id="GO:0015078">
    <property type="term" value="F:proton transmembrane transporter activity"/>
    <property type="evidence" value="ECO:0007669"/>
    <property type="project" value="InterPro"/>
</dbReference>
<evidence type="ECO:0000256" key="1">
    <source>
        <dbReference type="ARBA" id="ARBA00022448"/>
    </source>
</evidence>
<proteinExistence type="inferred from homology"/>
<keyword evidence="7" id="KW-0472">Membrane</keyword>
<comment type="subcellular location">
    <subcellularLocation>
        <location evidence="10">Endomembrane system</location>
        <topology evidence="10">Single-pass membrane protein</topology>
    </subcellularLocation>
</comment>
<evidence type="ECO:0000256" key="2">
    <source>
        <dbReference type="ARBA" id="ARBA00022547"/>
    </source>
</evidence>
<gene>
    <name evidence="12" type="ORF">DDT42_00312</name>
</gene>
<keyword evidence="4 11" id="KW-0375">Hydrogen ion transport</keyword>
<protein>
    <recommendedName>
        <fullName evidence="14">ATPase</fullName>
    </recommendedName>
</protein>
<organism evidence="12 13">
    <name type="scientific">Psychracetigena formicireducens</name>
    <dbReference type="NCBI Taxonomy" id="2986056"/>
    <lineage>
        <taxon>Bacteria</taxon>
        <taxon>Bacillati</taxon>
        <taxon>Candidatus Lithacetigenota</taxon>
        <taxon>Candidatus Psychracetigena</taxon>
    </lineage>
</organism>
<sequence length="142" mass="16202">MNNTQKIIELLEKTVMSSSNLPFTGKVLLNREKIYSLIEELRESLPQEFNQAKRIVSEKQIVLEDTQKEASKILDIAKSEASRLIEESTITKAAQIKAEEIVKQGEEEVKRHAISVLNQLKGIVEKLLSEIEKEKSKLEQNL</sequence>
<evidence type="ECO:0000313" key="12">
    <source>
        <dbReference type="EMBL" id="MBT9144471.1"/>
    </source>
</evidence>
<reference evidence="12 13" key="1">
    <citation type="journal article" date="2021" name="bioRxiv">
        <title>Unique metabolic strategies in Hadean analogues reveal hints for primordial physiology.</title>
        <authorList>
            <person name="Nobu M.K."/>
            <person name="Nakai R."/>
            <person name="Tamazawa S."/>
            <person name="Mori H."/>
            <person name="Toyoda A."/>
            <person name="Ijiri A."/>
            <person name="Suzuki S."/>
            <person name="Kurokawa K."/>
            <person name="Kamagata Y."/>
            <person name="Tamaki H."/>
        </authorList>
    </citation>
    <scope>NUCLEOTIDE SEQUENCE [LARGE SCALE GENOMIC DNA]</scope>
    <source>
        <strain evidence="12">BS525</strain>
    </source>
</reference>
<dbReference type="EMBL" id="QLTW01000009">
    <property type="protein sequence ID" value="MBT9144471.1"/>
    <property type="molecule type" value="Genomic_DNA"/>
</dbReference>
<comment type="caution">
    <text evidence="12">The sequence shown here is derived from an EMBL/GenBank/DDBJ whole genome shotgun (WGS) entry which is preliminary data.</text>
</comment>
<keyword evidence="5" id="KW-1133">Transmembrane helix</keyword>
<evidence type="ECO:0000256" key="10">
    <source>
        <dbReference type="ARBA" id="ARBA00037847"/>
    </source>
</evidence>
<dbReference type="GO" id="GO:0045259">
    <property type="term" value="C:proton-transporting ATP synthase complex"/>
    <property type="evidence" value="ECO:0007669"/>
    <property type="project" value="UniProtKB-KW"/>
</dbReference>
<dbReference type="GO" id="GO:0012505">
    <property type="term" value="C:endomembrane system"/>
    <property type="evidence" value="ECO:0007669"/>
    <property type="project" value="UniProtKB-SubCell"/>
</dbReference>
<evidence type="ECO:0000256" key="8">
    <source>
        <dbReference type="ARBA" id="ARBA00023310"/>
    </source>
</evidence>
<dbReference type="AlphaFoldDB" id="A0A9E2BH32"/>
<keyword evidence="8" id="KW-0066">ATP synthesis</keyword>
<evidence type="ECO:0008006" key="14">
    <source>
        <dbReference type="Google" id="ProtNLM"/>
    </source>
</evidence>
<dbReference type="GO" id="GO:0015986">
    <property type="term" value="P:proton motive force-driven ATP synthesis"/>
    <property type="evidence" value="ECO:0007669"/>
    <property type="project" value="InterPro"/>
</dbReference>
<comment type="similarity">
    <text evidence="11">Belongs to the ATPase B chain family.</text>
</comment>
<comment type="function">
    <text evidence="9">F(1)F(0) ATP synthase produces ATP from ADP in the presence of a proton or sodium gradient. F-type ATPases consist of two structural domains, F(1) containing the extramembraneous catalytic core and F(0) containing the membrane proton channel, linked together by a central stalk and a peripheral stalk. During catalysis, ATP synthesis in the catalytic domain of F(1) is coupled via a rotary mechanism of the central stalk subunits to proton translocation.</text>
</comment>